<evidence type="ECO:0000259" key="5">
    <source>
        <dbReference type="PROSITE" id="PS50123"/>
    </source>
</evidence>
<accession>A0A6C2CKF9</accession>
<dbReference type="Gene3D" id="3.30.565.10">
    <property type="entry name" value="Histidine kinase-like ATPase, C-terminal domain"/>
    <property type="match status" value="1"/>
</dbReference>
<evidence type="ECO:0000259" key="4">
    <source>
        <dbReference type="PROSITE" id="PS50122"/>
    </source>
</evidence>
<dbReference type="EMBL" id="SDKK01000021">
    <property type="protein sequence ID" value="TYC54348.1"/>
    <property type="molecule type" value="Genomic_DNA"/>
</dbReference>
<dbReference type="PANTHER" id="PTHR24422">
    <property type="entry name" value="CHEMOTAXIS PROTEIN METHYLTRANSFERASE"/>
    <property type="match status" value="1"/>
</dbReference>
<dbReference type="SMART" id="SM00138">
    <property type="entry name" value="MeTrc"/>
    <property type="match status" value="1"/>
</dbReference>
<dbReference type="GO" id="GO:0000155">
    <property type="term" value="F:phosphorelay sensor kinase activity"/>
    <property type="evidence" value="ECO:0007669"/>
    <property type="project" value="InterPro"/>
</dbReference>
<dbReference type="AlphaFoldDB" id="A0A6C2CKF9"/>
<comment type="caution">
    <text evidence="6">The sequence shown here is derived from an EMBL/GenBank/DDBJ whole genome shotgun (WGS) entry which is preliminary data.</text>
</comment>
<dbReference type="InterPro" id="IPR050903">
    <property type="entry name" value="Bact_Chemotaxis_MeTrfase"/>
</dbReference>
<evidence type="ECO:0000313" key="7">
    <source>
        <dbReference type="Proteomes" id="UP000389128"/>
    </source>
</evidence>
<comment type="caution">
    <text evidence="1">Lacks conserved residue(s) required for the propagation of feature annotation.</text>
</comment>
<keyword evidence="7" id="KW-1185">Reference proteome</keyword>
<dbReference type="GO" id="GO:0000156">
    <property type="term" value="F:phosphorelay response regulator activity"/>
    <property type="evidence" value="ECO:0007669"/>
    <property type="project" value="InterPro"/>
</dbReference>
<dbReference type="Pfam" id="PF01339">
    <property type="entry name" value="CheB_methylest"/>
    <property type="match status" value="1"/>
</dbReference>
<evidence type="ECO:0000256" key="2">
    <source>
        <dbReference type="SAM" id="Coils"/>
    </source>
</evidence>
<dbReference type="InterPro" id="IPR000014">
    <property type="entry name" value="PAS"/>
</dbReference>
<reference evidence="6 7" key="1">
    <citation type="submission" date="2019-01" db="EMBL/GenBank/DDBJ databases">
        <title>Zoogloea oleivorans genome sequencing and assembly.</title>
        <authorList>
            <person name="Tancsics A."/>
            <person name="Farkas M."/>
            <person name="Kriszt B."/>
            <person name="Maroti G."/>
            <person name="Horvath B."/>
        </authorList>
    </citation>
    <scope>NUCLEOTIDE SEQUENCE [LARGE SCALE GENOMIC DNA]</scope>
    <source>
        <strain evidence="6 7">Buc</strain>
    </source>
</reference>
<dbReference type="InterPro" id="IPR022641">
    <property type="entry name" value="CheR_N"/>
</dbReference>
<dbReference type="InterPro" id="IPR003594">
    <property type="entry name" value="HATPase_dom"/>
</dbReference>
<gene>
    <name evidence="6" type="ORF">ETQ85_19160</name>
</gene>
<feature type="coiled-coil region" evidence="2">
    <location>
        <begin position="813"/>
        <end position="850"/>
    </location>
</feature>
<dbReference type="GO" id="GO:0006935">
    <property type="term" value="P:chemotaxis"/>
    <property type="evidence" value="ECO:0007669"/>
    <property type="project" value="InterPro"/>
</dbReference>
<dbReference type="Gene3D" id="3.40.50.150">
    <property type="entry name" value="Vaccinia Virus protein VP39"/>
    <property type="match status" value="1"/>
</dbReference>
<dbReference type="InterPro" id="IPR035965">
    <property type="entry name" value="PAS-like_dom_sf"/>
</dbReference>
<feature type="coiled-coil region" evidence="2">
    <location>
        <begin position="636"/>
        <end position="695"/>
    </location>
</feature>
<feature type="domain" description="CheR-type methyltransferase" evidence="5">
    <location>
        <begin position="188"/>
        <end position="444"/>
    </location>
</feature>
<protein>
    <recommendedName>
        <fullName evidence="8">PAS domain-containing protein</fullName>
    </recommendedName>
</protein>
<evidence type="ECO:0000313" key="6">
    <source>
        <dbReference type="EMBL" id="TYC54348.1"/>
    </source>
</evidence>
<name>A0A6C2CKF9_9RHOO</name>
<evidence type="ECO:0000256" key="1">
    <source>
        <dbReference type="PROSITE-ProRule" id="PRU00050"/>
    </source>
</evidence>
<organism evidence="6 7">
    <name type="scientific">Zoogloea oleivorans</name>
    <dbReference type="NCBI Taxonomy" id="1552750"/>
    <lineage>
        <taxon>Bacteria</taxon>
        <taxon>Pseudomonadati</taxon>
        <taxon>Pseudomonadota</taxon>
        <taxon>Betaproteobacteria</taxon>
        <taxon>Rhodocyclales</taxon>
        <taxon>Zoogloeaceae</taxon>
        <taxon>Zoogloea</taxon>
    </lineage>
</organism>
<dbReference type="SUPFAM" id="SSF47757">
    <property type="entry name" value="Chemotaxis receptor methyltransferase CheR, N-terminal domain"/>
    <property type="match status" value="1"/>
</dbReference>
<sequence length="1060" mass="116769">MPADTGIAFVVLQHLDPSFASLAVELFGKCTSMPVKEAENGMLLEANHVYVSPSNKDIEVRKGCVVLIARSNLQRPRLPIDHLFQTLGDDCGARAIGILLSGTGTDGTLGLKTISANGGIVLVQDPATAQFDGMPRSAIGSGMTNYVLPVEKMPEVLVRYARHPYATSPESPTQEGSGGSALLDMLAIVKGQRGYDFSGYKRGTLRRRIQRRMSLRGVLHEADYAQVLKNEPGEVDALFRDLLIGVTEFFRDAEAWKILETEVIAPLVAGKNRDEPIRIWIPGTSSGEEAYSMAMLVLDNLRQARKTCPVQIFATDTSDEALEIGRRGRYPMGIATQISPARLRRYFVEVPDHQCFQVSQTLREAVVFGVQNLFADPPFARVDLISCRNVLIYLEPEVQRRIIGIFHFALRPEACLFLGSAESIGGHNELFKTISATWRIYRREGRARSVAPALTPQAGEVRAGSTFTSTRSAPRLTQASSIAQQLILDRFAPASVLVNSNYEALYFCGPTEEFLVRPRGTPTQDLLAMVRDGLRSRVRSALREAALRDAPVTVADARMKRGDGFEPLQVTVTPAPGGDLGALFLVVFQREPKPALIPGDKSAEGALVRQLEDDLRATRDDLQSTIECLEVSNEDLTISNEEVVSVNEELRSLNEELESSKEELQSLNEELTTVNQQLQAKLHELEISNDDLENLLASSDIATICLDLEFRIKWFSPATQKLFNFIPSDIGRPIRNFSSSFGGADLIEVAEKVLVNAASIQSEFQTEQGRWYLRCVMPYRTEETRISGVIMTYTDITESRAAAETARVTSSNLDEAHERERELRERSEKLRALAAALAMAEERERRLLAQDLHDDLGQLIAVIKLKLSALGAMDLSAAQRQALDDSLTVVEQAVRTLRTMSFKLSPPMLYDLGLVSALEWLADEIRYVYKLEVHIEDDGAAKPLDPAVGATLFRAVRELLINVVKHAKVTAATISAKVENGQRLIVEVSDAGVGFDIDALPVTNGGPRFGLLSLRERLGYLDGTVGVRSIPGDGTSVTLNVPLQGTTTNADQRITQEWQK</sequence>
<dbReference type="CDD" id="cd16917">
    <property type="entry name" value="HATPase_UhpB-NarQ-NarX-like"/>
    <property type="match status" value="1"/>
</dbReference>
<dbReference type="PROSITE" id="PS50123">
    <property type="entry name" value="CHER"/>
    <property type="match status" value="1"/>
</dbReference>
<dbReference type="GO" id="GO:0008984">
    <property type="term" value="F:protein-glutamate methylesterase activity"/>
    <property type="evidence" value="ECO:0007669"/>
    <property type="project" value="InterPro"/>
</dbReference>
<dbReference type="Gene3D" id="3.40.50.180">
    <property type="entry name" value="Methylesterase CheB, C-terminal domain"/>
    <property type="match status" value="1"/>
</dbReference>
<dbReference type="GO" id="GO:0008757">
    <property type="term" value="F:S-adenosylmethionine-dependent methyltransferase activity"/>
    <property type="evidence" value="ECO:0007669"/>
    <property type="project" value="InterPro"/>
</dbReference>
<dbReference type="Pfam" id="PF07730">
    <property type="entry name" value="HisKA_3"/>
    <property type="match status" value="1"/>
</dbReference>
<dbReference type="PANTHER" id="PTHR24422:SF27">
    <property type="entry name" value="PROTEIN-GLUTAMATE O-METHYLTRANSFERASE"/>
    <property type="match status" value="1"/>
</dbReference>
<dbReference type="CDD" id="cd16434">
    <property type="entry name" value="CheB-CheR_fusion"/>
    <property type="match status" value="1"/>
</dbReference>
<dbReference type="SUPFAM" id="SSF53335">
    <property type="entry name" value="S-adenosyl-L-methionine-dependent methyltransferases"/>
    <property type="match status" value="1"/>
</dbReference>
<evidence type="ECO:0000259" key="3">
    <source>
        <dbReference type="PROSITE" id="PS50109"/>
    </source>
</evidence>
<dbReference type="InterPro" id="IPR035909">
    <property type="entry name" value="CheB_C"/>
</dbReference>
<dbReference type="SUPFAM" id="SSF55874">
    <property type="entry name" value="ATPase domain of HSP90 chaperone/DNA topoisomerase II/histidine kinase"/>
    <property type="match status" value="1"/>
</dbReference>
<feature type="domain" description="CheB-type methylesterase" evidence="4">
    <location>
        <begin position="1"/>
        <end position="164"/>
    </location>
</feature>
<dbReference type="Pfam" id="PF01739">
    <property type="entry name" value="CheR"/>
    <property type="match status" value="1"/>
</dbReference>
<dbReference type="GO" id="GO:0046983">
    <property type="term" value="F:protein dimerization activity"/>
    <property type="evidence" value="ECO:0007669"/>
    <property type="project" value="InterPro"/>
</dbReference>
<dbReference type="InterPro" id="IPR036890">
    <property type="entry name" value="HATPase_C_sf"/>
</dbReference>
<proteinExistence type="predicted"/>
<dbReference type="Pfam" id="PF13596">
    <property type="entry name" value="PAS_10"/>
    <property type="match status" value="1"/>
</dbReference>
<dbReference type="CDD" id="cd00130">
    <property type="entry name" value="PAS"/>
    <property type="match status" value="1"/>
</dbReference>
<dbReference type="InterPro" id="IPR022642">
    <property type="entry name" value="CheR_C"/>
</dbReference>
<dbReference type="InterPro" id="IPR000780">
    <property type="entry name" value="CheR_MeTrfase"/>
</dbReference>
<keyword evidence="2" id="KW-0175">Coiled coil</keyword>
<dbReference type="Pfam" id="PF02518">
    <property type="entry name" value="HATPase_c"/>
    <property type="match status" value="1"/>
</dbReference>
<dbReference type="OrthoDB" id="9816309at2"/>
<dbReference type="SMART" id="SM00387">
    <property type="entry name" value="HATPase_c"/>
    <property type="match status" value="1"/>
</dbReference>
<dbReference type="Gene3D" id="3.30.450.20">
    <property type="entry name" value="PAS domain"/>
    <property type="match status" value="1"/>
</dbReference>
<dbReference type="InterPro" id="IPR029063">
    <property type="entry name" value="SAM-dependent_MTases_sf"/>
</dbReference>
<dbReference type="SUPFAM" id="SSF52738">
    <property type="entry name" value="Methylesterase CheB, C-terminal domain"/>
    <property type="match status" value="1"/>
</dbReference>
<dbReference type="Gene3D" id="1.20.5.1930">
    <property type="match status" value="1"/>
</dbReference>
<dbReference type="Proteomes" id="UP000389128">
    <property type="component" value="Unassembled WGS sequence"/>
</dbReference>
<dbReference type="PRINTS" id="PR00996">
    <property type="entry name" value="CHERMTFRASE"/>
</dbReference>
<feature type="domain" description="Histidine kinase" evidence="3">
    <location>
        <begin position="847"/>
        <end position="1045"/>
    </location>
</feature>
<dbReference type="Pfam" id="PF03705">
    <property type="entry name" value="CheR_N"/>
    <property type="match status" value="1"/>
</dbReference>
<dbReference type="InterPro" id="IPR000673">
    <property type="entry name" value="Sig_transdc_resp-reg_Me-estase"/>
</dbReference>
<dbReference type="PROSITE" id="PS50109">
    <property type="entry name" value="HIS_KIN"/>
    <property type="match status" value="1"/>
</dbReference>
<dbReference type="InterPro" id="IPR005467">
    <property type="entry name" value="His_kinase_dom"/>
</dbReference>
<dbReference type="SUPFAM" id="SSF55785">
    <property type="entry name" value="PYP-like sensor domain (PAS domain)"/>
    <property type="match status" value="1"/>
</dbReference>
<evidence type="ECO:0008006" key="8">
    <source>
        <dbReference type="Google" id="ProtNLM"/>
    </source>
</evidence>
<dbReference type="InterPro" id="IPR011712">
    <property type="entry name" value="Sig_transdc_His_kin_sub3_dim/P"/>
</dbReference>
<dbReference type="GO" id="GO:0005737">
    <property type="term" value="C:cytoplasm"/>
    <property type="evidence" value="ECO:0007669"/>
    <property type="project" value="InterPro"/>
</dbReference>
<dbReference type="GO" id="GO:0016020">
    <property type="term" value="C:membrane"/>
    <property type="evidence" value="ECO:0007669"/>
    <property type="project" value="InterPro"/>
</dbReference>
<dbReference type="PROSITE" id="PS50122">
    <property type="entry name" value="CHEB"/>
    <property type="match status" value="1"/>
</dbReference>